<dbReference type="RefSeq" id="YP_009449354.1">
    <property type="nucleotide sequence ID" value="NC_036594.1"/>
</dbReference>
<reference evidence="1" key="1">
    <citation type="submission" date="2017-08" db="EMBL/GenBank/DDBJ databases">
        <authorList>
            <consortium name="Urmite Genomes"/>
        </authorList>
    </citation>
    <scope>NUCLEOTIDE SEQUENCE [LARGE SCALE GENOMIC DNA]</scope>
    <source>
        <strain evidence="1">IHUMI-LCC2</strain>
    </source>
</reference>
<sequence>MQNPDVVTNVLLNLPIDKIYELFNSDPEYYKPVNTNYFWKRLTEKNYSGIYNIYDDINKFNGNWQRLYDSYIDYENNIHNPFTILIPVTLNNLQSTTSYELLKHINDLRLKYHVVDWSNIEKIEQMIEDESESNYSQNIEFVYNRRNIPKYKELLKILSKNNDEIYEYTIEDISLYNDINLCKLDK</sequence>
<dbReference type="GeneID" id="35381817"/>
<dbReference type="KEGG" id="vg:35381817"/>
<name>A0A2I2L679_9VIRU</name>
<dbReference type="EMBL" id="LT906555">
    <property type="protein sequence ID" value="SNW63052.1"/>
    <property type="molecule type" value="Genomic_DNA"/>
</dbReference>
<keyword evidence="2" id="KW-1185">Reference proteome</keyword>
<protein>
    <submittedName>
        <fullName evidence="1">Uncharacterized protein</fullName>
    </submittedName>
</protein>
<gene>
    <name evidence="1" type="ORF">ORPV_1148</name>
</gene>
<dbReference type="Proteomes" id="UP000236316">
    <property type="component" value="Segment"/>
</dbReference>
<proteinExistence type="predicted"/>
<evidence type="ECO:0000313" key="2">
    <source>
        <dbReference type="Proteomes" id="UP000236316"/>
    </source>
</evidence>
<organism evidence="1">
    <name type="scientific">Orpheovirus IHUMI-LCC2</name>
    <dbReference type="NCBI Taxonomy" id="2023057"/>
    <lineage>
        <taxon>Viruses</taxon>
        <taxon>Varidnaviria</taxon>
        <taxon>Bamfordvirae</taxon>
        <taxon>Nucleocytoviricota</taxon>
        <taxon>Megaviricetes</taxon>
        <taxon>Pimascovirales</taxon>
        <taxon>Ocovirineae</taxon>
        <taxon>Orpheoviridae</taxon>
        <taxon>Alphaorpheovirus</taxon>
        <taxon>Alphaorpheovirus massiliense</taxon>
    </lineage>
</organism>
<evidence type="ECO:0000313" key="1">
    <source>
        <dbReference type="EMBL" id="SNW63052.1"/>
    </source>
</evidence>
<accession>A0A2I2L679</accession>